<evidence type="ECO:0000313" key="7">
    <source>
        <dbReference type="Proteomes" id="UP000187209"/>
    </source>
</evidence>
<dbReference type="GO" id="GO:0006508">
    <property type="term" value="P:proteolysis"/>
    <property type="evidence" value="ECO:0007669"/>
    <property type="project" value="UniProtKB-KW"/>
</dbReference>
<proteinExistence type="inferred from homology"/>
<dbReference type="OrthoDB" id="289696at2759"/>
<keyword evidence="4" id="KW-0788">Thiol protease</keyword>
<dbReference type="Pfam" id="PF02902">
    <property type="entry name" value="Peptidase_C48"/>
    <property type="match status" value="1"/>
</dbReference>
<evidence type="ECO:0000313" key="6">
    <source>
        <dbReference type="EMBL" id="OMJ81239.1"/>
    </source>
</evidence>
<dbReference type="Gene3D" id="3.30.310.130">
    <property type="entry name" value="Ubiquitin-related"/>
    <property type="match status" value="1"/>
</dbReference>
<comment type="similarity">
    <text evidence="1">Belongs to the peptidase C48 family.</text>
</comment>
<gene>
    <name evidence="6" type="ORF">SteCoe_18357</name>
</gene>
<organism evidence="6 7">
    <name type="scientific">Stentor coeruleus</name>
    <dbReference type="NCBI Taxonomy" id="5963"/>
    <lineage>
        <taxon>Eukaryota</taxon>
        <taxon>Sar</taxon>
        <taxon>Alveolata</taxon>
        <taxon>Ciliophora</taxon>
        <taxon>Postciliodesmatophora</taxon>
        <taxon>Heterotrichea</taxon>
        <taxon>Heterotrichida</taxon>
        <taxon>Stentoridae</taxon>
        <taxon>Stentor</taxon>
    </lineage>
</organism>
<reference evidence="6 7" key="1">
    <citation type="submission" date="2016-11" db="EMBL/GenBank/DDBJ databases">
        <title>The macronuclear genome of Stentor coeruleus: a giant cell with tiny introns.</title>
        <authorList>
            <person name="Slabodnick M."/>
            <person name="Ruby J.G."/>
            <person name="Reiff S.B."/>
            <person name="Swart E.C."/>
            <person name="Gosai S."/>
            <person name="Prabakaran S."/>
            <person name="Witkowska E."/>
            <person name="Larue G.E."/>
            <person name="Fisher S."/>
            <person name="Freeman R.M."/>
            <person name="Gunawardena J."/>
            <person name="Chu W."/>
            <person name="Stover N.A."/>
            <person name="Gregory B.D."/>
            <person name="Nowacki M."/>
            <person name="Derisi J."/>
            <person name="Roy S.W."/>
            <person name="Marshall W.F."/>
            <person name="Sood P."/>
        </authorList>
    </citation>
    <scope>NUCLEOTIDE SEQUENCE [LARGE SCALE GENOMIC DNA]</scope>
    <source>
        <strain evidence="6">WM001</strain>
    </source>
</reference>
<accession>A0A1R2BWQ1</accession>
<dbReference type="AlphaFoldDB" id="A0A1R2BWQ1"/>
<dbReference type="InterPro" id="IPR003653">
    <property type="entry name" value="Peptidase_C48_C"/>
</dbReference>
<sequence>MGEVIDILSDSEDLISEESLDPIIIKNKFSVTLKESDYSKLNKGVYINDNIVDFILNAYISTKSKNFHAFNCFFYLTYEEHGFDKIQKWYKSVDIFSKKYWLIPIAIMDHWLLVIIANPKNALTKKNPPSQMLLFDSMNSKVLNPQKLLEKYIKSEWKQRTGQDVDDIDIPLYFLKLPQQENLYDCGIYMLEYANEFIKRPRYFCNPNKDYTLIFEQLMIEDNRDKIKNFILQIAEGVNIYNVKQKVYLMIPRKLLDQEDLGFFKCKKRRRGCNRQVKLKKYKKDPENAIRMENSHMLTKPNIKI</sequence>
<dbReference type="EMBL" id="MPUH01000388">
    <property type="protein sequence ID" value="OMJ81239.1"/>
    <property type="molecule type" value="Genomic_DNA"/>
</dbReference>
<keyword evidence="7" id="KW-1185">Reference proteome</keyword>
<keyword evidence="3" id="KW-0378">Hydrolase</keyword>
<dbReference type="Proteomes" id="UP000187209">
    <property type="component" value="Unassembled WGS sequence"/>
</dbReference>
<comment type="caution">
    <text evidence="6">The sequence shown here is derived from an EMBL/GenBank/DDBJ whole genome shotgun (WGS) entry which is preliminary data.</text>
</comment>
<evidence type="ECO:0000256" key="4">
    <source>
        <dbReference type="ARBA" id="ARBA00022807"/>
    </source>
</evidence>
<dbReference type="PANTHER" id="PTHR46915">
    <property type="entry name" value="UBIQUITIN-LIKE PROTEASE 4-RELATED"/>
    <property type="match status" value="1"/>
</dbReference>
<feature type="domain" description="Ubiquitin-like protease family profile" evidence="5">
    <location>
        <begin position="31"/>
        <end position="197"/>
    </location>
</feature>
<keyword evidence="2" id="KW-0645">Protease</keyword>
<dbReference type="InterPro" id="IPR038765">
    <property type="entry name" value="Papain-like_cys_pep_sf"/>
</dbReference>
<evidence type="ECO:0000256" key="2">
    <source>
        <dbReference type="ARBA" id="ARBA00022670"/>
    </source>
</evidence>
<name>A0A1R2BWQ1_9CILI</name>
<dbReference type="GO" id="GO:0008234">
    <property type="term" value="F:cysteine-type peptidase activity"/>
    <property type="evidence" value="ECO:0007669"/>
    <property type="project" value="UniProtKB-KW"/>
</dbReference>
<evidence type="ECO:0000256" key="3">
    <source>
        <dbReference type="ARBA" id="ARBA00022801"/>
    </source>
</evidence>
<dbReference type="PANTHER" id="PTHR46915:SF2">
    <property type="entry name" value="UBIQUITIN-LIKE PROTEASE 4"/>
    <property type="match status" value="1"/>
</dbReference>
<evidence type="ECO:0000259" key="5">
    <source>
        <dbReference type="PROSITE" id="PS50600"/>
    </source>
</evidence>
<dbReference type="PROSITE" id="PS50600">
    <property type="entry name" value="ULP_PROTEASE"/>
    <property type="match status" value="1"/>
</dbReference>
<dbReference type="GO" id="GO:0016926">
    <property type="term" value="P:protein desumoylation"/>
    <property type="evidence" value="ECO:0007669"/>
    <property type="project" value="UniProtKB-ARBA"/>
</dbReference>
<protein>
    <recommendedName>
        <fullName evidence="5">Ubiquitin-like protease family profile domain-containing protein</fullName>
    </recommendedName>
</protein>
<dbReference type="Gene3D" id="1.10.418.20">
    <property type="match status" value="1"/>
</dbReference>
<evidence type="ECO:0000256" key="1">
    <source>
        <dbReference type="ARBA" id="ARBA00005234"/>
    </source>
</evidence>
<dbReference type="SUPFAM" id="SSF54001">
    <property type="entry name" value="Cysteine proteinases"/>
    <property type="match status" value="1"/>
</dbReference>